<dbReference type="PRINTS" id="PR00032">
    <property type="entry name" value="HTHARAC"/>
</dbReference>
<dbReference type="InterPro" id="IPR018060">
    <property type="entry name" value="HTH_AraC"/>
</dbReference>
<protein>
    <submittedName>
        <fullName evidence="6">AraC-like DNA-binding protein</fullName>
    </submittedName>
</protein>
<dbReference type="EMBL" id="JAUSVY010000003">
    <property type="protein sequence ID" value="MDQ0504636.1"/>
    <property type="molecule type" value="Genomic_DNA"/>
</dbReference>
<evidence type="ECO:0000256" key="1">
    <source>
        <dbReference type="ARBA" id="ARBA00023015"/>
    </source>
</evidence>
<dbReference type="PROSITE" id="PS01124">
    <property type="entry name" value="HTH_ARAC_FAMILY_2"/>
    <property type="match status" value="1"/>
</dbReference>
<organism evidence="6 7">
    <name type="scientific">Xanthobacter agilis</name>
    <dbReference type="NCBI Taxonomy" id="47492"/>
    <lineage>
        <taxon>Bacteria</taxon>
        <taxon>Pseudomonadati</taxon>
        <taxon>Pseudomonadota</taxon>
        <taxon>Alphaproteobacteria</taxon>
        <taxon>Hyphomicrobiales</taxon>
        <taxon>Xanthobacteraceae</taxon>
        <taxon>Xanthobacter</taxon>
    </lineage>
</organism>
<dbReference type="InterPro" id="IPR018062">
    <property type="entry name" value="HTH_AraC-typ_CS"/>
</dbReference>
<reference evidence="6 7" key="1">
    <citation type="submission" date="2023-07" db="EMBL/GenBank/DDBJ databases">
        <title>Genomic Encyclopedia of Type Strains, Phase IV (KMG-IV): sequencing the most valuable type-strain genomes for metagenomic binning, comparative biology and taxonomic classification.</title>
        <authorList>
            <person name="Goeker M."/>
        </authorList>
    </citation>
    <scope>NUCLEOTIDE SEQUENCE [LARGE SCALE GENOMIC DNA]</scope>
    <source>
        <strain evidence="6 7">DSM 3770</strain>
    </source>
</reference>
<evidence type="ECO:0000313" key="6">
    <source>
        <dbReference type="EMBL" id="MDQ0504636.1"/>
    </source>
</evidence>
<dbReference type="SMART" id="SM00342">
    <property type="entry name" value="HTH_ARAC"/>
    <property type="match status" value="1"/>
</dbReference>
<dbReference type="PANTHER" id="PTHR43280:SF31">
    <property type="entry name" value="TRANSCRIPTIONAL REGULATORY PROTEIN"/>
    <property type="match status" value="1"/>
</dbReference>
<dbReference type="PANTHER" id="PTHR43280">
    <property type="entry name" value="ARAC-FAMILY TRANSCRIPTIONAL REGULATOR"/>
    <property type="match status" value="1"/>
</dbReference>
<keyword evidence="3" id="KW-0804">Transcription</keyword>
<dbReference type="Gene3D" id="1.10.10.60">
    <property type="entry name" value="Homeodomain-like"/>
    <property type="match status" value="1"/>
</dbReference>
<comment type="caution">
    <text evidence="6">The sequence shown here is derived from an EMBL/GenBank/DDBJ whole genome shotgun (WGS) entry which is preliminary data.</text>
</comment>
<feature type="domain" description="HTH araC/xylS-type" evidence="5">
    <location>
        <begin position="69"/>
        <end position="123"/>
    </location>
</feature>
<dbReference type="PROSITE" id="PS00041">
    <property type="entry name" value="HTH_ARAC_FAMILY_1"/>
    <property type="match status" value="1"/>
</dbReference>
<sequence>MGLHPVRRERRTRPSFDDREPFAQTLESIRQNVATPGPVAGNPVPHAGCVLLAPLPPVRGPGRRVARDIQRQRLKAALARLHDPAEPRTIARIAEDLGFPDRSGFSRAFKAEFGLSPSAARGRR</sequence>
<dbReference type="InterPro" id="IPR020449">
    <property type="entry name" value="Tscrpt_reg_AraC-type_HTH"/>
</dbReference>
<dbReference type="InterPro" id="IPR009057">
    <property type="entry name" value="Homeodomain-like_sf"/>
</dbReference>
<proteinExistence type="predicted"/>
<feature type="region of interest" description="Disordered" evidence="4">
    <location>
        <begin position="1"/>
        <end position="20"/>
    </location>
</feature>
<evidence type="ECO:0000259" key="5">
    <source>
        <dbReference type="PROSITE" id="PS01124"/>
    </source>
</evidence>
<accession>A0ABU0LBX6</accession>
<keyword evidence="2" id="KW-0238">DNA-binding</keyword>
<keyword evidence="7" id="KW-1185">Reference proteome</keyword>
<dbReference type="RefSeq" id="WP_237347470.1">
    <property type="nucleotide sequence ID" value="NZ_JABWGX010000036.1"/>
</dbReference>
<name>A0ABU0LBX6_XANAG</name>
<keyword evidence="1" id="KW-0805">Transcription regulation</keyword>
<gene>
    <name evidence="6" type="ORF">QOZ94_001418</name>
</gene>
<feature type="compositionally biased region" description="Basic residues" evidence="4">
    <location>
        <begin position="1"/>
        <end position="11"/>
    </location>
</feature>
<dbReference type="SUPFAM" id="SSF46689">
    <property type="entry name" value="Homeodomain-like"/>
    <property type="match status" value="1"/>
</dbReference>
<evidence type="ECO:0000313" key="7">
    <source>
        <dbReference type="Proteomes" id="UP001241747"/>
    </source>
</evidence>
<evidence type="ECO:0000256" key="2">
    <source>
        <dbReference type="ARBA" id="ARBA00023125"/>
    </source>
</evidence>
<dbReference type="Pfam" id="PF12833">
    <property type="entry name" value="HTH_18"/>
    <property type="match status" value="1"/>
</dbReference>
<evidence type="ECO:0000256" key="3">
    <source>
        <dbReference type="ARBA" id="ARBA00023163"/>
    </source>
</evidence>
<dbReference type="Proteomes" id="UP001241747">
    <property type="component" value="Unassembled WGS sequence"/>
</dbReference>
<evidence type="ECO:0000256" key="4">
    <source>
        <dbReference type="SAM" id="MobiDB-lite"/>
    </source>
</evidence>